<dbReference type="AlphaFoldDB" id="A0A6I4P1J3"/>
<reference evidence="1 2" key="1">
    <citation type="submission" date="2019-12" db="EMBL/GenBank/DDBJ databases">
        <authorList>
            <person name="Kim Y.S."/>
        </authorList>
    </citation>
    <scope>NUCLEOTIDE SEQUENCE [LARGE SCALE GENOMIC DNA]</scope>
    <source>
        <strain evidence="1 2">MMS17-SY077</strain>
    </source>
</reference>
<gene>
    <name evidence="1" type="ORF">GB864_17060</name>
</gene>
<keyword evidence="2" id="KW-1185">Reference proteome</keyword>
<name>A0A6I4P1J3_9MICO</name>
<sequence length="278" mass="30859">MNQNPGAKDARPLTFRDSEGLRRLLTRLGSAGQDAWRRDPEASELMAFTAQRYAALARKHGLDPWEAATAAFVVMRAAATVRADDPWAVVTQAVKITCIAEERSQGLLCSVDKARRAEVSVHHDAERFSDREHELPEYHPAFRSAPADEVLEVAGQHRVVASAVHDAVTFFVLLGWPESRSHEGVELVCGRLADAPSRISAFDTLRRDVTTRVLLDLPQRAWTTMLRALLGSCDDVREQTMRGRGILYRLISGESVRDLLGDEDLVEPVVVNAPRMLS</sequence>
<organism evidence="1 2">
    <name type="scientific">Agromyces seonyuensis</name>
    <dbReference type="NCBI Taxonomy" id="2662446"/>
    <lineage>
        <taxon>Bacteria</taxon>
        <taxon>Bacillati</taxon>
        <taxon>Actinomycetota</taxon>
        <taxon>Actinomycetes</taxon>
        <taxon>Micrococcales</taxon>
        <taxon>Microbacteriaceae</taxon>
        <taxon>Agromyces</taxon>
    </lineage>
</organism>
<evidence type="ECO:0008006" key="3">
    <source>
        <dbReference type="Google" id="ProtNLM"/>
    </source>
</evidence>
<proteinExistence type="predicted"/>
<protein>
    <recommendedName>
        <fullName evidence="3">Serine/arginine repetitive matrix protein 2</fullName>
    </recommendedName>
</protein>
<evidence type="ECO:0000313" key="2">
    <source>
        <dbReference type="Proteomes" id="UP000438182"/>
    </source>
</evidence>
<evidence type="ECO:0000313" key="1">
    <source>
        <dbReference type="EMBL" id="MWC00252.1"/>
    </source>
</evidence>
<accession>A0A6I4P1J3</accession>
<comment type="caution">
    <text evidence="1">The sequence shown here is derived from an EMBL/GenBank/DDBJ whole genome shotgun (WGS) entry which is preliminary data.</text>
</comment>
<dbReference type="EMBL" id="WSTA01000116">
    <property type="protein sequence ID" value="MWC00252.1"/>
    <property type="molecule type" value="Genomic_DNA"/>
</dbReference>
<dbReference type="Proteomes" id="UP000438182">
    <property type="component" value="Unassembled WGS sequence"/>
</dbReference>